<feature type="binding site" evidence="5">
    <location>
        <position position="393"/>
    </location>
    <ligand>
        <name>(S)-malate</name>
        <dbReference type="ChEBI" id="CHEBI:15589"/>
    </ligand>
</feature>
<dbReference type="SMART" id="SM01274">
    <property type="entry name" value="malic"/>
    <property type="match status" value="1"/>
</dbReference>
<reference evidence="9 10" key="1">
    <citation type="submission" date="2018-09" db="EMBL/GenBank/DDBJ databases">
        <title>Complete genome sequence of Euzebya sp. DY32-46 isolated from seawater of Pacific Ocean.</title>
        <authorList>
            <person name="Xu L."/>
            <person name="Wu Y.-H."/>
            <person name="Xu X.-W."/>
        </authorList>
    </citation>
    <scope>NUCLEOTIDE SEQUENCE [LARGE SCALE GENOMIC DNA]</scope>
    <source>
        <strain evidence="9 10">DY32-46</strain>
    </source>
</reference>
<dbReference type="SMART" id="SM00919">
    <property type="entry name" value="Malic_M"/>
    <property type="match status" value="1"/>
</dbReference>
<dbReference type="InterPro" id="IPR012301">
    <property type="entry name" value="Malic_N_dom"/>
</dbReference>
<evidence type="ECO:0000256" key="2">
    <source>
        <dbReference type="ARBA" id="ARBA00023002"/>
    </source>
</evidence>
<accession>A0A346XYP6</accession>
<dbReference type="InterPro" id="IPR051674">
    <property type="entry name" value="Malate_Decarboxylase"/>
</dbReference>
<comment type="similarity">
    <text evidence="1">Belongs to the malic enzymes family.</text>
</comment>
<dbReference type="PANTHER" id="PTHR43237:SF4">
    <property type="entry name" value="NADP-DEPENDENT MALIC ENZYME"/>
    <property type="match status" value="1"/>
</dbReference>
<dbReference type="AlphaFoldDB" id="A0A346XYP6"/>
<feature type="active site" description="Proton donor" evidence="4">
    <location>
        <position position="113"/>
    </location>
</feature>
<evidence type="ECO:0000259" key="7">
    <source>
        <dbReference type="SMART" id="SM00919"/>
    </source>
</evidence>
<evidence type="ECO:0000313" key="10">
    <source>
        <dbReference type="Proteomes" id="UP000264006"/>
    </source>
</evidence>
<dbReference type="GO" id="GO:0051287">
    <property type="term" value="F:NAD binding"/>
    <property type="evidence" value="ECO:0007669"/>
    <property type="project" value="InterPro"/>
</dbReference>
<dbReference type="InterPro" id="IPR046346">
    <property type="entry name" value="Aminoacid_DH-like_N_sf"/>
</dbReference>
<dbReference type="Gene3D" id="3.40.50.720">
    <property type="entry name" value="NAD(P)-binding Rossmann-like Domain"/>
    <property type="match status" value="1"/>
</dbReference>
<comment type="cofactor">
    <cofactor evidence="6">
        <name>Mg(2+)</name>
        <dbReference type="ChEBI" id="CHEBI:18420"/>
    </cofactor>
    <cofactor evidence="6">
        <name>Mn(2+)</name>
        <dbReference type="ChEBI" id="CHEBI:29035"/>
    </cofactor>
    <text evidence="6">Divalent metal cations. Prefers magnesium or manganese.</text>
</comment>
<feature type="binding site" evidence="6">
    <location>
        <position position="213"/>
    </location>
    <ligand>
        <name>a divalent metal cation</name>
        <dbReference type="ChEBI" id="CHEBI:60240"/>
    </ligand>
</feature>
<dbReference type="GO" id="GO:0004470">
    <property type="term" value="F:malic enzyme activity"/>
    <property type="evidence" value="ECO:0007669"/>
    <property type="project" value="InterPro"/>
</dbReference>
<dbReference type="Gene3D" id="3.40.50.10380">
    <property type="entry name" value="Malic enzyme, N-terminal domain"/>
    <property type="match status" value="1"/>
</dbReference>
<evidence type="ECO:0000256" key="6">
    <source>
        <dbReference type="PIRSR" id="PIRSR000106-3"/>
    </source>
</evidence>
<evidence type="ECO:0000259" key="8">
    <source>
        <dbReference type="SMART" id="SM01274"/>
    </source>
</evidence>
<dbReference type="Pfam" id="PF00390">
    <property type="entry name" value="malic"/>
    <property type="match status" value="1"/>
</dbReference>
<evidence type="ECO:0000256" key="5">
    <source>
        <dbReference type="PIRSR" id="PIRSR000106-2"/>
    </source>
</evidence>
<evidence type="ECO:0000256" key="4">
    <source>
        <dbReference type="PIRSR" id="PIRSR000106-1"/>
    </source>
</evidence>
<proteinExistence type="inferred from homology"/>
<dbReference type="PANTHER" id="PTHR43237">
    <property type="entry name" value="NADP-DEPENDENT MALIC ENZYME"/>
    <property type="match status" value="1"/>
</dbReference>
<comment type="pathway">
    <text evidence="3">Amino-acid biosynthesis.</text>
</comment>
<dbReference type="InterPro" id="IPR012302">
    <property type="entry name" value="Malic_NAD-bd"/>
</dbReference>
<keyword evidence="10" id="KW-1185">Reference proteome</keyword>
<evidence type="ECO:0000256" key="3">
    <source>
        <dbReference type="ARBA" id="ARBA00029440"/>
    </source>
</evidence>
<gene>
    <name evidence="9" type="ORF">DVS28_a2664</name>
</gene>
<dbReference type="InterPro" id="IPR045865">
    <property type="entry name" value="ACT-like_dom_sf"/>
</dbReference>
<name>A0A346XYP6_9ACTN</name>
<dbReference type="GO" id="GO:0046872">
    <property type="term" value="F:metal ion binding"/>
    <property type="evidence" value="ECO:0007669"/>
    <property type="project" value="UniProtKB-KW"/>
</dbReference>
<feature type="active site" description="Proton acceptor" evidence="4">
    <location>
        <position position="168"/>
    </location>
</feature>
<dbReference type="InterPro" id="IPR045213">
    <property type="entry name" value="Malic_NAD-bd_bact_type"/>
</dbReference>
<dbReference type="SUPFAM" id="SSF53223">
    <property type="entry name" value="Aminoacid dehydrogenase-like, N-terminal domain"/>
    <property type="match status" value="1"/>
</dbReference>
<feature type="domain" description="Malic enzyme N-terminal" evidence="8">
    <location>
        <begin position="92"/>
        <end position="227"/>
    </location>
</feature>
<dbReference type="PIRSF" id="PIRSF000106">
    <property type="entry name" value="ME"/>
    <property type="match status" value="1"/>
</dbReference>
<dbReference type="InterPro" id="IPR036291">
    <property type="entry name" value="NAD(P)-bd_dom_sf"/>
</dbReference>
<keyword evidence="2" id="KW-0560">Oxidoreductase</keyword>
<dbReference type="OrthoDB" id="9805787at2"/>
<feature type="binding site" evidence="6">
    <location>
        <position position="238"/>
    </location>
    <ligand>
        <name>a divalent metal cation</name>
        <dbReference type="ChEBI" id="CHEBI:60240"/>
    </ligand>
</feature>
<dbReference type="InterPro" id="IPR001891">
    <property type="entry name" value="Malic_OxRdtase"/>
</dbReference>
<dbReference type="InterPro" id="IPR037062">
    <property type="entry name" value="Malic_N_dom_sf"/>
</dbReference>
<feature type="binding site" evidence="6">
    <location>
        <position position="212"/>
    </location>
    <ligand>
        <name>a divalent metal cation</name>
        <dbReference type="ChEBI" id="CHEBI:60240"/>
    </ligand>
</feature>
<dbReference type="RefSeq" id="WP_114591847.1">
    <property type="nucleotide sequence ID" value="NZ_CP031165.1"/>
</dbReference>
<protein>
    <submittedName>
        <fullName evidence="9">NADP-dependent malic enzyme</fullName>
    </submittedName>
</protein>
<dbReference type="SUPFAM" id="SSF55021">
    <property type="entry name" value="ACT-like"/>
    <property type="match status" value="1"/>
</dbReference>
<organism evidence="9 10">
    <name type="scientific">Euzebya pacifica</name>
    <dbReference type="NCBI Taxonomy" id="1608957"/>
    <lineage>
        <taxon>Bacteria</taxon>
        <taxon>Bacillati</taxon>
        <taxon>Actinomycetota</taxon>
        <taxon>Nitriliruptoria</taxon>
        <taxon>Euzebyales</taxon>
    </lineage>
</organism>
<evidence type="ECO:0000256" key="1">
    <source>
        <dbReference type="ARBA" id="ARBA00008785"/>
    </source>
</evidence>
<dbReference type="KEGG" id="euz:DVS28_a2664"/>
<feature type="domain" description="Malic enzyme NAD-binding" evidence="7">
    <location>
        <begin position="239"/>
        <end position="461"/>
    </location>
</feature>
<dbReference type="EMBL" id="CP031165">
    <property type="protein sequence ID" value="AXV07343.1"/>
    <property type="molecule type" value="Genomic_DNA"/>
</dbReference>
<feature type="binding site" evidence="5">
    <location>
        <position position="364"/>
    </location>
    <ligand>
        <name>(S)-malate</name>
        <dbReference type="ChEBI" id="CHEBI:15589"/>
    </ligand>
</feature>
<sequence length="469" mass="48752">MTIPTAAYSVRLRVRLDNVPGTLGRLAIAVGEVGGNIIALEGFEAKTTHLDEDLIVNCIDAAQMQAVHDALHGLDGCEVLEFEDRTFAFHEAGKIEVVSTMPLRDMHDLSMAYTPGVARVCEAIAAKPEMAYTHTIKKNSVAVVSDGTAVLGLGDIGPEAAMPVMEGKAQLFKTFGGVDAYPICLDVPTGDVDAIVEAVQRIAPGFGGINLEDIAAPHCFEVEARLRESLDIPVFHDDQHGTAVVVLAALENALKLVGKSMASLRVAILGVGASGTAIAKIMLAAGVGDIVGVDRGGIIHPGREGLNEAKQWFVEHTNRNRLTGTITDALRGADVFVGVSGPGLVSVDDIAGMATDPIVFALANPTPEVLPSEVGHLAAVMATGRSDYPNQINNVLAFPGIFRGALDAHAHSITEGMKIAAARAIASCVPEEALKASEVIPSALDTQVALAVGRAVAAAAVADGVARVR</sequence>
<dbReference type="SUPFAM" id="SSF51735">
    <property type="entry name" value="NAD(P)-binding Rossmann-fold domains"/>
    <property type="match status" value="1"/>
</dbReference>
<keyword evidence="6" id="KW-0479">Metal-binding</keyword>
<dbReference type="Pfam" id="PF03949">
    <property type="entry name" value="Malic_M"/>
    <property type="match status" value="1"/>
</dbReference>
<dbReference type="CDD" id="cd05311">
    <property type="entry name" value="NAD_bind_2_malic_enz"/>
    <property type="match status" value="1"/>
</dbReference>
<evidence type="ECO:0000313" key="9">
    <source>
        <dbReference type="EMBL" id="AXV07343.1"/>
    </source>
</evidence>
<dbReference type="Proteomes" id="UP000264006">
    <property type="component" value="Chromosome"/>
</dbReference>
<dbReference type="GO" id="GO:0016616">
    <property type="term" value="F:oxidoreductase activity, acting on the CH-OH group of donors, NAD or NADP as acceptor"/>
    <property type="evidence" value="ECO:0007669"/>
    <property type="project" value="InterPro"/>
</dbReference>